<dbReference type="AlphaFoldDB" id="A0AAV5SYE9"/>
<accession>A0AAV5SYE9</accession>
<evidence type="ECO:0000256" key="1">
    <source>
        <dbReference type="SAM" id="MobiDB-lite"/>
    </source>
</evidence>
<comment type="caution">
    <text evidence="2">The sequence shown here is derived from an EMBL/GenBank/DDBJ whole genome shotgun (WGS) entry which is preliminary data.</text>
</comment>
<proteinExistence type="predicted"/>
<evidence type="ECO:0000313" key="3">
    <source>
        <dbReference type="Proteomes" id="UP001432027"/>
    </source>
</evidence>
<dbReference type="Proteomes" id="UP001432027">
    <property type="component" value="Unassembled WGS sequence"/>
</dbReference>
<protein>
    <submittedName>
        <fullName evidence="2">Uncharacterized protein</fullName>
    </submittedName>
</protein>
<feature type="region of interest" description="Disordered" evidence="1">
    <location>
        <begin position="1"/>
        <end position="41"/>
    </location>
</feature>
<dbReference type="Gene3D" id="3.30.200.20">
    <property type="entry name" value="Phosphorylase Kinase, domain 1"/>
    <property type="match status" value="1"/>
</dbReference>
<evidence type="ECO:0000313" key="2">
    <source>
        <dbReference type="EMBL" id="GMS86384.1"/>
    </source>
</evidence>
<organism evidence="2 3">
    <name type="scientific">Pristionchus entomophagus</name>
    <dbReference type="NCBI Taxonomy" id="358040"/>
    <lineage>
        <taxon>Eukaryota</taxon>
        <taxon>Metazoa</taxon>
        <taxon>Ecdysozoa</taxon>
        <taxon>Nematoda</taxon>
        <taxon>Chromadorea</taxon>
        <taxon>Rhabditida</taxon>
        <taxon>Rhabditina</taxon>
        <taxon>Diplogasteromorpha</taxon>
        <taxon>Diplogasteroidea</taxon>
        <taxon>Neodiplogasteridae</taxon>
        <taxon>Pristionchus</taxon>
    </lineage>
</organism>
<name>A0AAV5SYE9_9BILA</name>
<feature type="non-terminal residue" evidence="2">
    <location>
        <position position="1"/>
    </location>
</feature>
<gene>
    <name evidence="2" type="ORF">PENTCL1PPCAC_8560</name>
</gene>
<feature type="compositionally biased region" description="Basic and acidic residues" evidence="1">
    <location>
        <begin position="18"/>
        <end position="41"/>
    </location>
</feature>
<dbReference type="EMBL" id="BTSX01000002">
    <property type="protein sequence ID" value="GMS86384.1"/>
    <property type="molecule type" value="Genomic_DNA"/>
</dbReference>
<reference evidence="2" key="1">
    <citation type="submission" date="2023-10" db="EMBL/GenBank/DDBJ databases">
        <title>Genome assembly of Pristionchus species.</title>
        <authorList>
            <person name="Yoshida K."/>
            <person name="Sommer R.J."/>
        </authorList>
    </citation>
    <scope>NUCLEOTIDE SEQUENCE</scope>
    <source>
        <strain evidence="2">RS0144</strain>
    </source>
</reference>
<keyword evidence="3" id="KW-1185">Reference proteome</keyword>
<sequence>RSITSFSNHVIRDAPQPGRREQSVARDGRSIDRGEAEVRGGDRTAFPYSSIEEIIKKTLREVRAMAQLDQPNIIRYNSTWIERPPDD</sequence>